<dbReference type="PANTHER" id="PTHR20870">
    <property type="entry name" value="BARDET-BIEDL SYNDROME 1 PROTEIN"/>
    <property type="match status" value="1"/>
</dbReference>
<dbReference type="Proteomes" id="UP001235939">
    <property type="component" value="Chromosome 12"/>
</dbReference>
<sequence length="279" mass="31696">MTFLWDPKIQTVAIMESWQLRQTRGQVTEWNQLSKVPHIRLMCPLGGGLQVKILKRTAQFDTSATKSEMKSESDSSSHKLNIPKKTKLFVDQTMRERDNALDMHRIFQGDLFRLKLHIYREVFRVVSQAKQPVSECLPVRVSAQVLGLGPVFSLQVALHNTSAQSALAGLFLLLDFDSCCFKLSHHHVDLPMILPKQSFDFAVRVEALTAQIVDNVIKVYVIREDVPLVTAVVTMPLVEGEKPPETEDHNFEELPLSGELKKHAERMTADLLDIYQHSL</sequence>
<name>A0ABY6L0W6_9ARAC</name>
<organism evidence="2 3">
    <name type="scientific">Cordylochernes scorpioides</name>
    <dbReference type="NCBI Taxonomy" id="51811"/>
    <lineage>
        <taxon>Eukaryota</taxon>
        <taxon>Metazoa</taxon>
        <taxon>Ecdysozoa</taxon>
        <taxon>Arthropoda</taxon>
        <taxon>Chelicerata</taxon>
        <taxon>Arachnida</taxon>
        <taxon>Pseudoscorpiones</taxon>
        <taxon>Cheliferoidea</taxon>
        <taxon>Chernetidae</taxon>
        <taxon>Cordylochernes</taxon>
    </lineage>
</organism>
<evidence type="ECO:0000313" key="3">
    <source>
        <dbReference type="Proteomes" id="UP001235939"/>
    </source>
</evidence>
<evidence type="ECO:0000313" key="2">
    <source>
        <dbReference type="EMBL" id="UYV74618.1"/>
    </source>
</evidence>
<dbReference type="PANTHER" id="PTHR20870:SF0">
    <property type="entry name" value="BARDET-BIEDL SYNDROME 1 PROTEIN"/>
    <property type="match status" value="1"/>
</dbReference>
<proteinExistence type="predicted"/>
<keyword evidence="3" id="KW-1185">Reference proteome</keyword>
<dbReference type="Pfam" id="PF23304">
    <property type="entry name" value="GAE_BBS1"/>
    <property type="match status" value="1"/>
</dbReference>
<dbReference type="InterPro" id="IPR028784">
    <property type="entry name" value="BBS1"/>
</dbReference>
<evidence type="ECO:0000259" key="1">
    <source>
        <dbReference type="Pfam" id="PF23304"/>
    </source>
</evidence>
<reference evidence="2 3" key="1">
    <citation type="submission" date="2022-01" db="EMBL/GenBank/DDBJ databases">
        <title>A chromosomal length assembly of Cordylochernes scorpioides.</title>
        <authorList>
            <person name="Zeh D."/>
            <person name="Zeh J."/>
        </authorList>
    </citation>
    <scope>NUCLEOTIDE SEQUENCE [LARGE SCALE GENOMIC DNA]</scope>
    <source>
        <strain evidence="2">IN4F17</strain>
        <tissue evidence="2">Whole Body</tissue>
    </source>
</reference>
<accession>A0ABY6L0W6</accession>
<dbReference type="EMBL" id="CP092874">
    <property type="protein sequence ID" value="UYV74618.1"/>
    <property type="molecule type" value="Genomic_DNA"/>
</dbReference>
<gene>
    <name evidence="2" type="ORF">LAZ67_12000301</name>
</gene>
<feature type="domain" description="Bardet-Biedl syndrome 1 protein GAE" evidence="1">
    <location>
        <begin position="139"/>
        <end position="239"/>
    </location>
</feature>
<dbReference type="InterPro" id="IPR056419">
    <property type="entry name" value="GAE_BBS1"/>
</dbReference>
<protein>
    <submittedName>
        <fullName evidence="2">BBS1</fullName>
    </submittedName>
</protein>